<feature type="compositionally biased region" description="Basic and acidic residues" evidence="2">
    <location>
        <begin position="1099"/>
        <end position="1111"/>
    </location>
</feature>
<evidence type="ECO:0000256" key="3">
    <source>
        <dbReference type="SAM" id="SignalP"/>
    </source>
</evidence>
<evidence type="ECO:0000313" key="4">
    <source>
        <dbReference type="EnsemblMetazoa" id="XP_037875112.1"/>
    </source>
</evidence>
<evidence type="ECO:0000256" key="1">
    <source>
        <dbReference type="SAM" id="Coils"/>
    </source>
</evidence>
<accession>A0A8R2M5H8</accession>
<feature type="region of interest" description="Disordered" evidence="2">
    <location>
        <begin position="1099"/>
        <end position="1133"/>
    </location>
</feature>
<feature type="compositionally biased region" description="Polar residues" evidence="2">
    <location>
        <begin position="303"/>
        <end position="315"/>
    </location>
</feature>
<dbReference type="SUPFAM" id="SSF58104">
    <property type="entry name" value="Methyl-accepting chemotaxis protein (MCP) signaling domain"/>
    <property type="match status" value="1"/>
</dbReference>
<feature type="chain" id="PRO_5035816688" evidence="3">
    <location>
        <begin position="17"/>
        <end position="1151"/>
    </location>
</feature>
<dbReference type="AlphaFoldDB" id="A0A8R2M5H8"/>
<proteinExistence type="predicted"/>
<dbReference type="Proteomes" id="UP000005204">
    <property type="component" value="Unassembled WGS sequence"/>
</dbReference>
<dbReference type="KEGG" id="bmor:101743242"/>
<feature type="compositionally biased region" description="Low complexity" evidence="2">
    <location>
        <begin position="316"/>
        <end position="329"/>
    </location>
</feature>
<keyword evidence="1" id="KW-0175">Coiled coil</keyword>
<dbReference type="RefSeq" id="XP_037875112.1">
    <property type="nucleotide sequence ID" value="XM_038019184.2"/>
</dbReference>
<reference evidence="4" key="2">
    <citation type="submission" date="2022-06" db="UniProtKB">
        <authorList>
            <consortium name="EnsemblMetazoa"/>
        </authorList>
    </citation>
    <scope>IDENTIFICATION</scope>
    <source>
        <strain evidence="4">p50T (Dazao)</strain>
    </source>
</reference>
<feature type="region of interest" description="Disordered" evidence="2">
    <location>
        <begin position="303"/>
        <end position="329"/>
    </location>
</feature>
<protein>
    <submittedName>
        <fullName evidence="4">Uncharacterized protein</fullName>
    </submittedName>
</protein>
<dbReference type="EnsemblMetazoa" id="XM_038019184.1">
    <property type="protein sequence ID" value="XP_037875112.1"/>
    <property type="gene ID" value="LOC101743242"/>
</dbReference>
<sequence>MRRLLLFAALSALALAKPELYKEKEDFHYSRSSSDEGSKSGFYGAQRGNMGGNFERAHNMDSLAQRHLSGAISQVEGELGEEGSKTRTGSVYTAANSAGFYGSGNYDLSNLRGRNFQEGTYLDNAHSSLLSNAQYSTQAINRNSHYSNSQFSNSNYRNSHRASPSQSQHISDLQASDGSQGYQQFDYGGQAAAAEIYSKSNGRVASDRYSNDQNAYDQYNSNALANNEAIINIDTSVHKPKHFQSAYSYHKQWEKHDTKPLIISVPNSNYPKNNDLPIPENSELYEDAVAQTSNQQFEEAGFNSHNHASSINSDYSGQSKSSRNSRLSSAANGDAYNQLLAVSDSKPKTYQSSYSYKKSWERRGDPYVIQPSVRSQVDSDYDATAAQTLTSNANLLDSQRYTHNQHQSLNAINCQICDEHGYVRVPRSYNVNQYFERAQKHDDQQITQQIQNSDDLQQGNNQFEKLEDLGQQTQNQWDNLENLGQQTQDSWGKAEDLSQQTQNNFDKLEDLGQQTQNHWGKLEDLGQQTQNQWDNLENLGQQTQDSWGKPDELSQQTQTNFDKLEDLGQQTQNHWGKLEDLGQQTQNQWDNLENLGQQTQDSWGKADELSQQTQTNFDKLEDLGQQTQKHWGKLEDLGQQTQNQRRNLENLGQQTQDSWGKAEDLNQQTQNNFDKLEDLGQQTQNQWGKLENFGQQTQDNWDKAKDLSQQTQNNFHKLESFGQQTHHHWNSFSREQNQQTTEINWNSNRQTENREANNHISWLNTNTYNDKASQPVSGSDSEHTNGLFNLWNKVEIIEKQTGVPKKYKDDSEKVHVDLFTNLNQNQGSTTENTQNHNLNFFIEKERQFTPSHLKPDEPNSQTVNGTISNTTKKPVKNYISVPETEKSDVGRGDIGPEDTVITASEIPNNGNNEPEAIITSTLKSTINVTNKKLDHQKESDLKVTNLFIGENQKHKIDNSDQEQTNTFEQQNVDNQFENQDNTEFNQNTFSQFPDFSIQQSQLEHNFEQLEDFGQQNNNYHQEISSFDQQNTDSQLDIGHEETNVQSQDDGNQSPWKRIGNIENEHKVSTSNLEVLPVQKEINHNFQATDYIQQQNNDHLQNKDSEGSEDHNQNINISTTPETVTEKPGFWKSVGSKLSNAKDKVYSWFSSS</sequence>
<feature type="region of interest" description="Disordered" evidence="2">
    <location>
        <begin position="145"/>
        <end position="182"/>
    </location>
</feature>
<evidence type="ECO:0000313" key="5">
    <source>
        <dbReference type="Proteomes" id="UP000005204"/>
    </source>
</evidence>
<reference evidence="5" key="1">
    <citation type="journal article" date="2008" name="Insect Biochem. Mol. Biol.">
        <title>The genome of a lepidopteran model insect, the silkworm Bombyx mori.</title>
        <authorList>
            <consortium name="International Silkworm Genome Consortium"/>
        </authorList>
    </citation>
    <scope>NUCLEOTIDE SEQUENCE [LARGE SCALE GENOMIC DNA]</scope>
    <source>
        <strain evidence="5">p50T</strain>
    </source>
</reference>
<dbReference type="GeneID" id="101743242"/>
<name>A0A8R2M5H8_BOMMO</name>
<feature type="compositionally biased region" description="Polar residues" evidence="2">
    <location>
        <begin position="1112"/>
        <end position="1122"/>
    </location>
</feature>
<keyword evidence="5" id="KW-1185">Reference proteome</keyword>
<feature type="coiled-coil region" evidence="1">
    <location>
        <begin position="634"/>
        <end position="686"/>
    </location>
</feature>
<keyword evidence="3" id="KW-0732">Signal</keyword>
<feature type="signal peptide" evidence="3">
    <location>
        <begin position="1"/>
        <end position="16"/>
    </location>
</feature>
<organism evidence="4 5">
    <name type="scientific">Bombyx mori</name>
    <name type="common">Silk moth</name>
    <dbReference type="NCBI Taxonomy" id="7091"/>
    <lineage>
        <taxon>Eukaryota</taxon>
        <taxon>Metazoa</taxon>
        <taxon>Ecdysozoa</taxon>
        <taxon>Arthropoda</taxon>
        <taxon>Hexapoda</taxon>
        <taxon>Insecta</taxon>
        <taxon>Pterygota</taxon>
        <taxon>Neoptera</taxon>
        <taxon>Endopterygota</taxon>
        <taxon>Lepidoptera</taxon>
        <taxon>Glossata</taxon>
        <taxon>Ditrysia</taxon>
        <taxon>Bombycoidea</taxon>
        <taxon>Bombycidae</taxon>
        <taxon>Bombycinae</taxon>
        <taxon>Bombyx</taxon>
    </lineage>
</organism>
<evidence type="ECO:0000256" key="2">
    <source>
        <dbReference type="SAM" id="MobiDB-lite"/>
    </source>
</evidence>